<feature type="transmembrane region" description="Helical" evidence="1">
    <location>
        <begin position="49"/>
        <end position="69"/>
    </location>
</feature>
<dbReference type="Proteomes" id="UP001138751">
    <property type="component" value="Unassembled WGS sequence"/>
</dbReference>
<reference evidence="2" key="1">
    <citation type="submission" date="2020-01" db="EMBL/GenBank/DDBJ databases">
        <authorList>
            <person name="Rat A."/>
        </authorList>
    </citation>
    <scope>NUCLEOTIDE SEQUENCE</scope>
    <source>
        <strain evidence="2">LMG 31231</strain>
    </source>
</reference>
<protein>
    <recommendedName>
        <fullName evidence="4">HdeD family acid-resistance protein</fullName>
    </recommendedName>
</protein>
<dbReference type="Pfam" id="PF03729">
    <property type="entry name" value="DUF308"/>
    <property type="match status" value="2"/>
</dbReference>
<evidence type="ECO:0000256" key="1">
    <source>
        <dbReference type="SAM" id="Phobius"/>
    </source>
</evidence>
<accession>A0A9X9X1E7</accession>
<dbReference type="PANTHER" id="PTHR34989">
    <property type="entry name" value="PROTEIN HDED"/>
    <property type="match status" value="1"/>
</dbReference>
<evidence type="ECO:0000313" key="3">
    <source>
        <dbReference type="Proteomes" id="UP001138751"/>
    </source>
</evidence>
<dbReference type="GO" id="GO:0005886">
    <property type="term" value="C:plasma membrane"/>
    <property type="evidence" value="ECO:0007669"/>
    <property type="project" value="TreeGrafter"/>
</dbReference>
<keyword evidence="3" id="KW-1185">Reference proteome</keyword>
<dbReference type="AlphaFoldDB" id="A0A9X9X1E7"/>
<organism evidence="2 3">
    <name type="scientific">Neoroseomonas soli</name>
    <dbReference type="NCBI Taxonomy" id="1081025"/>
    <lineage>
        <taxon>Bacteria</taxon>
        <taxon>Pseudomonadati</taxon>
        <taxon>Pseudomonadota</taxon>
        <taxon>Alphaproteobacteria</taxon>
        <taxon>Acetobacterales</taxon>
        <taxon>Acetobacteraceae</taxon>
        <taxon>Neoroseomonas</taxon>
    </lineage>
</organism>
<feature type="transmembrane region" description="Helical" evidence="1">
    <location>
        <begin position="105"/>
        <end position="125"/>
    </location>
</feature>
<dbReference type="InterPro" id="IPR005325">
    <property type="entry name" value="DUF308_memb"/>
</dbReference>
<keyword evidence="1" id="KW-0472">Membrane</keyword>
<evidence type="ECO:0000313" key="2">
    <source>
        <dbReference type="EMBL" id="MBR0673226.1"/>
    </source>
</evidence>
<sequence>MTDSPHGLPGHAKVTILRGMARHWWAFVLRGAAAILFGVLTLLNPGLSIFALLAFLTAWLAVEGGATIWQAIAGKGEHGAWTWLDGLLSLAAAVALLVAPGLSLFLFVLMAGGFAVAVGVARIVLAFRAADVLLGLLGAVTVLFGAILLARPGPGLVALVWIVAIEALVMGVILVALGFRLKRLDAEAAPTPR</sequence>
<keyword evidence="1" id="KW-0812">Transmembrane</keyword>
<dbReference type="EMBL" id="JAAEDM010000063">
    <property type="protein sequence ID" value="MBR0673226.1"/>
    <property type="molecule type" value="Genomic_DNA"/>
</dbReference>
<name>A0A9X9X1E7_9PROT</name>
<feature type="transmembrane region" description="Helical" evidence="1">
    <location>
        <begin position="24"/>
        <end position="43"/>
    </location>
</feature>
<proteinExistence type="predicted"/>
<dbReference type="PANTHER" id="PTHR34989:SF1">
    <property type="entry name" value="PROTEIN HDED"/>
    <property type="match status" value="1"/>
</dbReference>
<evidence type="ECO:0008006" key="4">
    <source>
        <dbReference type="Google" id="ProtNLM"/>
    </source>
</evidence>
<comment type="caution">
    <text evidence="2">The sequence shown here is derived from an EMBL/GenBank/DDBJ whole genome shotgun (WGS) entry which is preliminary data.</text>
</comment>
<gene>
    <name evidence="2" type="ORF">GXW76_18770</name>
</gene>
<reference evidence="2" key="2">
    <citation type="journal article" date="2021" name="Syst. Appl. Microbiol.">
        <title>Roseomonas hellenica sp. nov., isolated from roots of wild-growing Alkanna tinctoria.</title>
        <authorList>
            <person name="Rat A."/>
            <person name="Naranjo H.D."/>
            <person name="Lebbe L."/>
            <person name="Cnockaert M."/>
            <person name="Krigas N."/>
            <person name="Grigoriadou K."/>
            <person name="Maloupa E."/>
            <person name="Willems A."/>
        </authorList>
    </citation>
    <scope>NUCLEOTIDE SEQUENCE</scope>
    <source>
        <strain evidence="2">LMG 31231</strain>
    </source>
</reference>
<keyword evidence="1" id="KW-1133">Transmembrane helix</keyword>
<feature type="transmembrane region" description="Helical" evidence="1">
    <location>
        <begin position="156"/>
        <end position="179"/>
    </location>
</feature>
<feature type="transmembrane region" description="Helical" evidence="1">
    <location>
        <begin position="132"/>
        <end position="150"/>
    </location>
</feature>
<dbReference type="InterPro" id="IPR052712">
    <property type="entry name" value="Acid_resist_chaperone_HdeD"/>
</dbReference>
<dbReference type="RefSeq" id="WP_211863637.1">
    <property type="nucleotide sequence ID" value="NZ_JAAEDM010000063.1"/>
</dbReference>